<organism evidence="1 2">
    <name type="scientific">Burkholderia cenocepacia</name>
    <dbReference type="NCBI Taxonomy" id="95486"/>
    <lineage>
        <taxon>Bacteria</taxon>
        <taxon>Pseudomonadati</taxon>
        <taxon>Pseudomonadota</taxon>
        <taxon>Betaproteobacteria</taxon>
        <taxon>Burkholderiales</taxon>
        <taxon>Burkholderiaceae</taxon>
        <taxon>Burkholderia</taxon>
        <taxon>Burkholderia cepacia complex</taxon>
    </lineage>
</organism>
<gene>
    <name evidence="1" type="ORF">D5R55_28070</name>
</gene>
<dbReference type="Proteomes" id="UP000277191">
    <property type="component" value="Chromosome 3"/>
</dbReference>
<evidence type="ECO:0000313" key="1">
    <source>
        <dbReference type="EMBL" id="AZQ54752.1"/>
    </source>
</evidence>
<dbReference type="RefSeq" id="WP_126367807.1">
    <property type="nucleotide sequence ID" value="NZ_CP034547.1"/>
</dbReference>
<accession>A0A3Q9FCZ5</accession>
<evidence type="ECO:0000313" key="2">
    <source>
        <dbReference type="Proteomes" id="UP000277191"/>
    </source>
</evidence>
<reference evidence="1 2" key="1">
    <citation type="submission" date="2018-12" db="EMBL/GenBank/DDBJ databases">
        <title>Cadmium resistance mechanism in endophytic bacteria Burkholderia cenocepacia YG-3.</title>
        <authorList>
            <person name="Zhang X."/>
            <person name="Wang X."/>
            <person name="Zhu Y."/>
        </authorList>
    </citation>
    <scope>NUCLEOTIDE SEQUENCE [LARGE SCALE GENOMIC DNA]</scope>
    <source>
        <strain evidence="1 2">YG-3</strain>
    </source>
</reference>
<name>A0A3Q9FCZ5_9BURK</name>
<protein>
    <submittedName>
        <fullName evidence="1">Uncharacterized protein</fullName>
    </submittedName>
</protein>
<sequence>MKSESIGNAAGHRADASQRLILLVLSTSEFTTDHEPAKGISMAAWSAGFRGFPKKVSRRGNSLAERLCLAAIEAVPD</sequence>
<dbReference type="EMBL" id="CP034547">
    <property type="protein sequence ID" value="AZQ54752.1"/>
    <property type="molecule type" value="Genomic_DNA"/>
</dbReference>
<dbReference type="AlphaFoldDB" id="A0A3Q9FCZ5"/>
<proteinExistence type="predicted"/>